<keyword evidence="2" id="KW-1133">Transmembrane helix</keyword>
<comment type="caution">
    <text evidence="3">The sequence shown here is derived from an EMBL/GenBank/DDBJ whole genome shotgun (WGS) entry which is preliminary data.</text>
</comment>
<evidence type="ECO:0000256" key="2">
    <source>
        <dbReference type="SAM" id="Phobius"/>
    </source>
</evidence>
<evidence type="ECO:0000313" key="4">
    <source>
        <dbReference type="Proteomes" id="UP000226429"/>
    </source>
</evidence>
<dbReference type="AlphaFoldDB" id="A0A370CJV0"/>
<reference evidence="3 4" key="2">
    <citation type="journal article" date="2018" name="J. Invertebr. Pathol.">
        <title>'Candidatus Aquirickettsiella gammari' (Gammaproteobacteria: Legionellales: Coxiellaceae): A bacterial pathogen of the freshwater crustacean Gammarus fossarum (Malacostraca: Amphipoda).</title>
        <authorList>
            <person name="Bojko J."/>
            <person name="Dunn A.M."/>
            <person name="Stebbing P.D."/>
            <person name="van Aerle R."/>
            <person name="Bacela-Spychalska K."/>
            <person name="Bean T.P."/>
            <person name="Urrutia A."/>
            <person name="Stentiford G.D."/>
        </authorList>
    </citation>
    <scope>NUCLEOTIDE SEQUENCE [LARGE SCALE GENOMIC DNA]</scope>
    <source>
        <strain evidence="3">RA15029</strain>
    </source>
</reference>
<feature type="region of interest" description="Disordered" evidence="1">
    <location>
        <begin position="341"/>
        <end position="363"/>
    </location>
</feature>
<dbReference type="EMBL" id="NMOS02000004">
    <property type="protein sequence ID" value="RDH40724.1"/>
    <property type="molecule type" value="Genomic_DNA"/>
</dbReference>
<sequence length="363" mass="40971">MPTPHCLKLQINPECLSFLKSYRGPLSERQKIFKAKVEETYRQLSELKMQAPSEFSKASEAEIARGAFYALTRSLEEKFSSKRSIHLANLESCLKEEFNIEDEPTNFIIRCLVEPIGLPLSLPILAILLLTEHYSCSNDSGELESIFKYVLKAEPCSSESVENDKAVFFNMTLPVKEIAFEKIIRIGTARIHFTISPKKQVKLGPIDVILNFTDETKSAQYQSTLAKNFNGWLLHQNELEKIIATPSHITDLWLIPVLNLVALIVTITLITLYLMPIMPLSFPPIVLMIGLLLASFINIGCYISGKNSQDKIKRPIYLFNRTKSPSQSNLFGNMQTTSFFAPSNELNPSNSSSESLQMPRTSR</sequence>
<gene>
    <name evidence="3" type="ORF">CFE62_002005</name>
</gene>
<protein>
    <submittedName>
        <fullName evidence="3">Uncharacterized protein</fullName>
    </submittedName>
</protein>
<feature type="transmembrane region" description="Helical" evidence="2">
    <location>
        <begin position="252"/>
        <end position="275"/>
    </location>
</feature>
<evidence type="ECO:0000256" key="1">
    <source>
        <dbReference type="SAM" id="MobiDB-lite"/>
    </source>
</evidence>
<evidence type="ECO:0000313" key="3">
    <source>
        <dbReference type="EMBL" id="RDH40724.1"/>
    </source>
</evidence>
<feature type="compositionally biased region" description="Low complexity" evidence="1">
    <location>
        <begin position="342"/>
        <end position="356"/>
    </location>
</feature>
<organism evidence="3 4">
    <name type="scientific">Candidatus Aquirickettsiella gammari</name>
    <dbReference type="NCBI Taxonomy" id="2016198"/>
    <lineage>
        <taxon>Bacteria</taxon>
        <taxon>Pseudomonadati</taxon>
        <taxon>Pseudomonadota</taxon>
        <taxon>Gammaproteobacteria</taxon>
        <taxon>Legionellales</taxon>
        <taxon>Coxiellaceae</taxon>
        <taxon>Candidatus Aquirickettsiella</taxon>
    </lineage>
</organism>
<reference evidence="3 4" key="1">
    <citation type="journal article" date="2017" name="Int. J. Syst. Evol. Microbiol.">
        <title>Aquarickettsiella crustaci n. gen. n. sp. (Gammaproteobacteria: Legionellales: Coxiellaceae); a bacterial pathogen of the freshwater crustacean: Gammarus fossarum (Malacostraca: Amphipoda).</title>
        <authorList>
            <person name="Bojko J."/>
            <person name="Dunn A.M."/>
            <person name="Stebbing P.D."/>
            <person name="Van Aerle R."/>
            <person name="Bacela-Spychalska K."/>
            <person name="Bean T.P."/>
            <person name="Stentiford G.D."/>
        </authorList>
    </citation>
    <scope>NUCLEOTIDE SEQUENCE [LARGE SCALE GENOMIC DNA]</scope>
    <source>
        <strain evidence="3">RA15029</strain>
    </source>
</reference>
<keyword evidence="2" id="KW-0812">Transmembrane</keyword>
<name>A0A370CJV0_9COXI</name>
<proteinExistence type="predicted"/>
<keyword evidence="4" id="KW-1185">Reference proteome</keyword>
<dbReference type="Proteomes" id="UP000226429">
    <property type="component" value="Unassembled WGS sequence"/>
</dbReference>
<keyword evidence="2" id="KW-0472">Membrane</keyword>
<feature type="transmembrane region" description="Helical" evidence="2">
    <location>
        <begin position="281"/>
        <end position="304"/>
    </location>
</feature>
<accession>A0A370CJV0</accession>